<name>A0ACC2EDI5_DIPCM</name>
<comment type="caution">
    <text evidence="1">The sequence shown here is derived from an EMBL/GenBank/DDBJ whole genome shotgun (WGS) entry which is preliminary data.</text>
</comment>
<evidence type="ECO:0000313" key="2">
    <source>
        <dbReference type="Proteomes" id="UP001162992"/>
    </source>
</evidence>
<organism evidence="1 2">
    <name type="scientific">Diphasiastrum complanatum</name>
    <name type="common">Issler's clubmoss</name>
    <name type="synonym">Lycopodium complanatum</name>
    <dbReference type="NCBI Taxonomy" id="34168"/>
    <lineage>
        <taxon>Eukaryota</taxon>
        <taxon>Viridiplantae</taxon>
        <taxon>Streptophyta</taxon>
        <taxon>Embryophyta</taxon>
        <taxon>Tracheophyta</taxon>
        <taxon>Lycopodiopsida</taxon>
        <taxon>Lycopodiales</taxon>
        <taxon>Lycopodiaceae</taxon>
        <taxon>Lycopodioideae</taxon>
        <taxon>Diphasiastrum</taxon>
    </lineage>
</organism>
<dbReference type="EMBL" id="CM055093">
    <property type="protein sequence ID" value="KAJ7564552.1"/>
    <property type="molecule type" value="Genomic_DNA"/>
</dbReference>
<protein>
    <submittedName>
        <fullName evidence="1">Uncharacterized protein</fullName>
    </submittedName>
</protein>
<evidence type="ECO:0000313" key="1">
    <source>
        <dbReference type="EMBL" id="KAJ7564552.1"/>
    </source>
</evidence>
<gene>
    <name evidence="1" type="ORF">O6H91_02G022200</name>
</gene>
<dbReference type="Proteomes" id="UP001162992">
    <property type="component" value="Chromosome 2"/>
</dbReference>
<proteinExistence type="predicted"/>
<reference evidence="2" key="1">
    <citation type="journal article" date="2024" name="Proc. Natl. Acad. Sci. U.S.A.">
        <title>Extraordinary preservation of gene collinearity over three hundred million years revealed in homosporous lycophytes.</title>
        <authorList>
            <person name="Li C."/>
            <person name="Wickell D."/>
            <person name="Kuo L.Y."/>
            <person name="Chen X."/>
            <person name="Nie B."/>
            <person name="Liao X."/>
            <person name="Peng D."/>
            <person name="Ji J."/>
            <person name="Jenkins J."/>
            <person name="Williams M."/>
            <person name="Shu S."/>
            <person name="Plott C."/>
            <person name="Barry K."/>
            <person name="Rajasekar S."/>
            <person name="Grimwood J."/>
            <person name="Han X."/>
            <person name="Sun S."/>
            <person name="Hou Z."/>
            <person name="He W."/>
            <person name="Dai G."/>
            <person name="Sun C."/>
            <person name="Schmutz J."/>
            <person name="Leebens-Mack J.H."/>
            <person name="Li F.W."/>
            <person name="Wang L."/>
        </authorList>
    </citation>
    <scope>NUCLEOTIDE SEQUENCE [LARGE SCALE GENOMIC DNA]</scope>
    <source>
        <strain evidence="2">cv. PW_Plant_1</strain>
    </source>
</reference>
<keyword evidence="2" id="KW-1185">Reference proteome</keyword>
<sequence>MAPWSSVSMPFLDRSFNLAISVSRISSDICHFRISRADMAKKRKAEATGLDEVDRTLYSSFCSAANSISQLYTQAHNQQKLAFHAGERHFTERLCQWLRHWQNSSIQVEEILRLVQDWLDAGSGDEMALSPRHHTQHINSPTAPHQPQSLVSVHQAASEGFEHAGFGLVSRGVISDQNKSAISASAFSSPYRRSIPPFGMTQSSHSSMQYGSGNLGRRAGSILEEYQEAFPSATQDSVLESYNSSTITSHFGPPFPTYDTRPAHFRSDYPYGEHDASMDMHADGDISNSEAH</sequence>
<accession>A0ACC2EDI5</accession>